<dbReference type="InterPro" id="IPR000172">
    <property type="entry name" value="GMC_OxRdtase_N"/>
</dbReference>
<comment type="similarity">
    <text evidence="2">Belongs to the GMC oxidoreductase family.</text>
</comment>
<dbReference type="SUPFAM" id="SSF51905">
    <property type="entry name" value="FAD/NAD(P)-binding domain"/>
    <property type="match status" value="1"/>
</dbReference>
<protein>
    <recommendedName>
        <fullName evidence="10">GMC family oxidoreductase</fullName>
    </recommendedName>
</protein>
<feature type="domain" description="Glucose-methanol-choline oxidoreductase C-terminal" evidence="7">
    <location>
        <begin position="400"/>
        <end position="512"/>
    </location>
</feature>
<proteinExistence type="inferred from homology"/>
<dbReference type="GO" id="GO:0016614">
    <property type="term" value="F:oxidoreductase activity, acting on CH-OH group of donors"/>
    <property type="evidence" value="ECO:0007669"/>
    <property type="project" value="InterPro"/>
</dbReference>
<reference evidence="8 9" key="1">
    <citation type="journal article" date="2019" name="Science">
        <title>Social genes are selection hotspots in kin groups of a soil microbe.</title>
        <authorList>
            <person name="Wielgoss S."/>
            <person name="Wolfensberger R."/>
            <person name="Sun L."/>
            <person name="Fiegna F."/>
            <person name="Velicer G.J."/>
        </authorList>
    </citation>
    <scope>NUCLEOTIDE SEQUENCE [LARGE SCALE GENOMIC DNA]</scope>
    <source>
        <strain evidence="8 9">MC3.5.9c15</strain>
    </source>
</reference>
<name>A0AAE6G7Y0_MYXXA</name>
<dbReference type="RefSeq" id="WP_161604880.1">
    <property type="nucleotide sequence ID" value="NZ_CP017170.1"/>
</dbReference>
<keyword evidence="4" id="KW-0274">FAD</keyword>
<feature type="domain" description="Glucose-methanol-choline oxidoreductase N-terminal" evidence="6">
    <location>
        <begin position="87"/>
        <end position="317"/>
    </location>
</feature>
<evidence type="ECO:0008006" key="10">
    <source>
        <dbReference type="Google" id="ProtNLM"/>
    </source>
</evidence>
<evidence type="ECO:0000256" key="5">
    <source>
        <dbReference type="ARBA" id="ARBA00023002"/>
    </source>
</evidence>
<dbReference type="PANTHER" id="PTHR42784:SF1">
    <property type="entry name" value="PYRANOSE 2-OXIDASE"/>
    <property type="match status" value="1"/>
</dbReference>
<evidence type="ECO:0000256" key="2">
    <source>
        <dbReference type="ARBA" id="ARBA00010790"/>
    </source>
</evidence>
<evidence type="ECO:0000313" key="8">
    <source>
        <dbReference type="EMBL" id="QDE72435.1"/>
    </source>
</evidence>
<dbReference type="InterPro" id="IPR007867">
    <property type="entry name" value="GMC_OxRtase_C"/>
</dbReference>
<evidence type="ECO:0000313" key="9">
    <source>
        <dbReference type="Proteomes" id="UP000320179"/>
    </source>
</evidence>
<evidence type="ECO:0000259" key="7">
    <source>
        <dbReference type="Pfam" id="PF05199"/>
    </source>
</evidence>
<dbReference type="InterPro" id="IPR036188">
    <property type="entry name" value="FAD/NAD-bd_sf"/>
</dbReference>
<evidence type="ECO:0000256" key="1">
    <source>
        <dbReference type="ARBA" id="ARBA00001974"/>
    </source>
</evidence>
<dbReference type="PANTHER" id="PTHR42784">
    <property type="entry name" value="PYRANOSE 2-OXIDASE"/>
    <property type="match status" value="1"/>
</dbReference>
<evidence type="ECO:0000259" key="6">
    <source>
        <dbReference type="Pfam" id="PF00732"/>
    </source>
</evidence>
<sequence>MREGGSDLYDALIIGSGAGGGPLALKFSQAGLRVLVLERGPRHSPREYAHDATGLGPQDLIPRVEDDPHTVVTRKTSVPLRTALGWTASCVGGGTVHMGGYFYRFHPDDLRMRSRFGDYEELADWPYDYAALEPWYAVAEQEVGVSGLAGVNPFEGPRSTPFPLPPLDAHPLAAALEEACARRGLHAFPTPRSINSRPYQGRPACAYCLECSGLGCPVGARGSSQAALLPRAEATGHCEVRARCHVREVTVGPDGRATGCVYLDVEGQEHRVTARVVCVCCSSVESARLLLLSRSPRFPNGLANGSGRVGRHLQFHAVTMAQARLPRDRLPGALLENPHPFIGRSVMDHYFLPDGVSDLPKGGILRFGRGPPVPESRDGAKASDVLFCEVFHDFLPNAGTFVELDPEVKDRWGLPVARIHLDRPRHHVRAGQWLLARTFELFRDLGAEECVPLIVGGTSSYLVQGTCRAGDDPETSVLDGHCQTHEVDNLFVVDGSFMPTSGGAAPTLTILANSFRSADHIVRRFQAGDFA</sequence>
<gene>
    <name evidence="8" type="ORF">BHS09_13735</name>
</gene>
<keyword evidence="5" id="KW-0560">Oxidoreductase</keyword>
<accession>A0AAE6G7Y0</accession>
<dbReference type="Proteomes" id="UP000320179">
    <property type="component" value="Chromosome"/>
</dbReference>
<organism evidence="8 9">
    <name type="scientific">Myxococcus xanthus</name>
    <dbReference type="NCBI Taxonomy" id="34"/>
    <lineage>
        <taxon>Bacteria</taxon>
        <taxon>Pseudomonadati</taxon>
        <taxon>Myxococcota</taxon>
        <taxon>Myxococcia</taxon>
        <taxon>Myxococcales</taxon>
        <taxon>Cystobacterineae</taxon>
        <taxon>Myxococcaceae</taxon>
        <taxon>Myxococcus</taxon>
    </lineage>
</organism>
<dbReference type="AlphaFoldDB" id="A0AAE6G7Y0"/>
<dbReference type="InterPro" id="IPR051473">
    <property type="entry name" value="P2Ox-like"/>
</dbReference>
<dbReference type="Pfam" id="PF05199">
    <property type="entry name" value="GMC_oxred_C"/>
    <property type="match status" value="1"/>
</dbReference>
<comment type="cofactor">
    <cofactor evidence="1">
        <name>FAD</name>
        <dbReference type="ChEBI" id="CHEBI:57692"/>
    </cofactor>
</comment>
<dbReference type="EMBL" id="CP017174">
    <property type="protein sequence ID" value="QDE72435.1"/>
    <property type="molecule type" value="Genomic_DNA"/>
</dbReference>
<evidence type="ECO:0000256" key="3">
    <source>
        <dbReference type="ARBA" id="ARBA00022630"/>
    </source>
</evidence>
<keyword evidence="3" id="KW-0285">Flavoprotein</keyword>
<dbReference type="Pfam" id="PF00732">
    <property type="entry name" value="GMC_oxred_N"/>
    <property type="match status" value="1"/>
</dbReference>
<dbReference type="Gene3D" id="3.50.50.60">
    <property type="entry name" value="FAD/NAD(P)-binding domain"/>
    <property type="match status" value="2"/>
</dbReference>
<evidence type="ECO:0000256" key="4">
    <source>
        <dbReference type="ARBA" id="ARBA00022827"/>
    </source>
</evidence>
<dbReference type="GO" id="GO:0050660">
    <property type="term" value="F:flavin adenine dinucleotide binding"/>
    <property type="evidence" value="ECO:0007669"/>
    <property type="project" value="InterPro"/>
</dbReference>